<keyword evidence="5" id="KW-1003">Cell membrane</keyword>
<dbReference type="EMBL" id="JABMKT010000017">
    <property type="protein sequence ID" value="NYV27959.1"/>
    <property type="molecule type" value="Genomic_DNA"/>
</dbReference>
<sequence>MLIYIIYFIIIMFATSVGSLSGMGGGVIIKPSLDALSYSNLDNINFYSSLAVLTMSIVSIIKKSRQGDKIAGKQLFAIATGSILGGKLGLQIFKNALSYFPNDNIVKLIQIVITVIILSLSIYYTSKCKFTFNLNSYFIYFVVSMGLGIVSTFLGIGGGPINVSLFILIFGVSMKSATLYSISTIFFSQLSKNFIDFFVTGISGYNLYPLIVIIPAAILGGNLGTRINIKSSNEFVRKAYNIITMFVILLNIFNGIRIILKIFY</sequence>
<feature type="transmembrane region" description="Helical" evidence="5">
    <location>
        <begin position="137"/>
        <end position="157"/>
    </location>
</feature>
<feature type="transmembrane region" description="Helical" evidence="5">
    <location>
        <begin position="163"/>
        <end position="182"/>
    </location>
</feature>
<dbReference type="Pfam" id="PF01925">
    <property type="entry name" value="TauE"/>
    <property type="match status" value="1"/>
</dbReference>
<evidence type="ECO:0000256" key="5">
    <source>
        <dbReference type="RuleBase" id="RU363041"/>
    </source>
</evidence>
<keyword evidence="7" id="KW-1185">Reference proteome</keyword>
<dbReference type="GO" id="GO:0005886">
    <property type="term" value="C:plasma membrane"/>
    <property type="evidence" value="ECO:0007669"/>
    <property type="project" value="UniProtKB-SubCell"/>
</dbReference>
<feature type="transmembrane region" description="Helical" evidence="5">
    <location>
        <begin position="105"/>
        <end position="125"/>
    </location>
</feature>
<feature type="transmembrane region" description="Helical" evidence="5">
    <location>
        <begin position="7"/>
        <end position="29"/>
    </location>
</feature>
<feature type="transmembrane region" description="Helical" evidence="5">
    <location>
        <begin position="194"/>
        <end position="219"/>
    </location>
</feature>
<dbReference type="RefSeq" id="WP_067321004.1">
    <property type="nucleotide sequence ID" value="NZ_CBCRWS010000001.1"/>
</dbReference>
<evidence type="ECO:0000256" key="2">
    <source>
        <dbReference type="ARBA" id="ARBA00022692"/>
    </source>
</evidence>
<dbReference type="Proteomes" id="UP000526184">
    <property type="component" value="Unassembled WGS sequence"/>
</dbReference>
<evidence type="ECO:0000313" key="6">
    <source>
        <dbReference type="EMBL" id="NYV27959.1"/>
    </source>
</evidence>
<gene>
    <name evidence="6" type="ORF">HP397_03895</name>
</gene>
<comment type="similarity">
    <text evidence="5">Belongs to the 4-toluene sulfonate uptake permease (TSUP) (TC 2.A.102) family.</text>
</comment>
<reference evidence="6 7" key="1">
    <citation type="submission" date="2020-05" db="EMBL/GenBank/DDBJ databases">
        <title>Streptobacillus felis strain LHL191014123.</title>
        <authorList>
            <person name="Fawzy A."/>
            <person name="Rau J."/>
            <person name="Risse K."/>
            <person name="Schauerte N."/>
            <person name="Geiger C."/>
            <person name="Blom J."/>
            <person name="Imirzalioglu C."/>
            <person name="Falgenhauer J."/>
            <person name="Bach A."/>
            <person name="Herden C."/>
            <person name="Eisenberg T."/>
        </authorList>
    </citation>
    <scope>NUCLEOTIDE SEQUENCE [LARGE SCALE GENOMIC DNA]</scope>
    <source>
        <strain evidence="6 7">LHL191014123</strain>
    </source>
</reference>
<keyword evidence="3 5" id="KW-1133">Transmembrane helix</keyword>
<comment type="caution">
    <text evidence="6">The sequence shown here is derived from an EMBL/GenBank/DDBJ whole genome shotgun (WGS) entry which is preliminary data.</text>
</comment>
<comment type="subcellular location">
    <subcellularLocation>
        <location evidence="5">Cell membrane</location>
        <topology evidence="5">Multi-pass membrane protein</topology>
    </subcellularLocation>
    <subcellularLocation>
        <location evidence="1">Membrane</location>
        <topology evidence="1">Multi-pass membrane protein</topology>
    </subcellularLocation>
</comment>
<evidence type="ECO:0000256" key="4">
    <source>
        <dbReference type="ARBA" id="ARBA00023136"/>
    </source>
</evidence>
<dbReference type="InterPro" id="IPR002781">
    <property type="entry name" value="TM_pro_TauE-like"/>
</dbReference>
<evidence type="ECO:0000313" key="7">
    <source>
        <dbReference type="Proteomes" id="UP000526184"/>
    </source>
</evidence>
<dbReference type="PANTHER" id="PTHR43701">
    <property type="entry name" value="MEMBRANE TRANSPORTER PROTEIN MJ0441-RELATED"/>
    <property type="match status" value="1"/>
</dbReference>
<dbReference type="InterPro" id="IPR051598">
    <property type="entry name" value="TSUP/Inactive_protease-like"/>
</dbReference>
<feature type="transmembrane region" description="Helical" evidence="5">
    <location>
        <begin position="239"/>
        <end position="260"/>
    </location>
</feature>
<feature type="transmembrane region" description="Helical" evidence="5">
    <location>
        <begin position="74"/>
        <end position="93"/>
    </location>
</feature>
<keyword evidence="2 5" id="KW-0812">Transmembrane</keyword>
<dbReference type="OrthoDB" id="3181470at2"/>
<keyword evidence="4 5" id="KW-0472">Membrane</keyword>
<accession>A0A7Z0PF92</accession>
<evidence type="ECO:0000256" key="1">
    <source>
        <dbReference type="ARBA" id="ARBA00004141"/>
    </source>
</evidence>
<name>A0A7Z0PF92_9FUSO</name>
<dbReference type="AlphaFoldDB" id="A0A7Z0PF92"/>
<feature type="transmembrane region" description="Helical" evidence="5">
    <location>
        <begin position="44"/>
        <end position="62"/>
    </location>
</feature>
<organism evidence="6 7">
    <name type="scientific">Streptobacillus felis</name>
    <dbReference type="NCBI Taxonomy" id="1384509"/>
    <lineage>
        <taxon>Bacteria</taxon>
        <taxon>Fusobacteriati</taxon>
        <taxon>Fusobacteriota</taxon>
        <taxon>Fusobacteriia</taxon>
        <taxon>Fusobacteriales</taxon>
        <taxon>Leptotrichiaceae</taxon>
        <taxon>Streptobacillus</taxon>
    </lineage>
</organism>
<evidence type="ECO:0000256" key="3">
    <source>
        <dbReference type="ARBA" id="ARBA00022989"/>
    </source>
</evidence>
<protein>
    <recommendedName>
        <fullName evidence="5">Probable membrane transporter protein</fullName>
    </recommendedName>
</protein>
<proteinExistence type="inferred from homology"/>
<dbReference type="PANTHER" id="PTHR43701:SF2">
    <property type="entry name" value="MEMBRANE TRANSPORTER PROTEIN YJNA-RELATED"/>
    <property type="match status" value="1"/>
</dbReference>